<reference evidence="1" key="1">
    <citation type="submission" date="2021-04" db="EMBL/GenBank/DDBJ databases">
        <title>Genomic analysis of electroactive and textile dye degrading Bacillus circulans strain: DC10 isolated from constructed wetland-microbial fuel cells treating textile dye wastewaters.</title>
        <authorList>
            <person name="Patel D.U."/>
            <person name="Desai C.R."/>
        </authorList>
    </citation>
    <scope>NUCLEOTIDE SEQUENCE</scope>
    <source>
        <strain evidence="1">DC10</strain>
    </source>
</reference>
<dbReference type="AlphaFoldDB" id="A0A941GJH4"/>
<accession>A0A941GJH4</accession>
<proteinExistence type="predicted"/>
<evidence type="ECO:0000313" key="1">
    <source>
        <dbReference type="EMBL" id="MBR8668575.1"/>
    </source>
</evidence>
<comment type="caution">
    <text evidence="1">The sequence shown here is derived from an EMBL/GenBank/DDBJ whole genome shotgun (WGS) entry which is preliminary data.</text>
</comment>
<dbReference type="EMBL" id="JAGTPX010000002">
    <property type="protein sequence ID" value="MBR8668575.1"/>
    <property type="molecule type" value="Genomic_DNA"/>
</dbReference>
<name>A0A941GJH4_NIACI</name>
<dbReference type="Pfam" id="PF11185">
    <property type="entry name" value="DUF2971"/>
    <property type="match status" value="1"/>
</dbReference>
<organism evidence="1">
    <name type="scientific">Niallia circulans</name>
    <name type="common">Bacillus circulans</name>
    <dbReference type="NCBI Taxonomy" id="1397"/>
    <lineage>
        <taxon>Bacteria</taxon>
        <taxon>Bacillati</taxon>
        <taxon>Bacillota</taxon>
        <taxon>Bacilli</taxon>
        <taxon>Bacillales</taxon>
        <taxon>Bacillaceae</taxon>
        <taxon>Niallia</taxon>
    </lineage>
</organism>
<dbReference type="RefSeq" id="WP_212117148.1">
    <property type="nucleotide sequence ID" value="NZ_JAGTPX020000002.1"/>
</dbReference>
<protein>
    <submittedName>
        <fullName evidence="1">DUF2971 domain-containing protein</fullName>
    </submittedName>
</protein>
<gene>
    <name evidence="1" type="ORF">KD144_03385</name>
</gene>
<sequence length="273" mass="32547">MYSWIREYMKLFFTDRKGSYKLKHQHIPNKLYKYQPISDGIREQRLNTLKENKIWLTKASYLNDPFDCQPTYYNEQELRQFIIDEKLDVNTGNTVDYLIKVTNQSLEMFNRNIKVACFSEIKDNMPLWGNYADNHKGICIEYDFSRLEYNNDFSKMLYPVGYDSERYDITNILKSVSSGNFTSNPYVLFFLVMMKHTSWNYEREWRLIDFDFEETPSVGSLVELPVKPSAIYFGMNCSIEDINAITSIVNNTETRLFKMEMQNSKYFHLNPIE</sequence>
<dbReference type="InterPro" id="IPR021352">
    <property type="entry name" value="DUF2971"/>
</dbReference>